<evidence type="ECO:0000256" key="1">
    <source>
        <dbReference type="SAM" id="Phobius"/>
    </source>
</evidence>
<keyword evidence="3" id="KW-1185">Reference proteome</keyword>
<dbReference type="KEGG" id="svf:NCTC3166_00752"/>
<evidence type="ECO:0000313" key="2">
    <source>
        <dbReference type="EMBL" id="VED66939.1"/>
    </source>
</evidence>
<dbReference type="Proteomes" id="UP000270025">
    <property type="component" value="Chromosome"/>
</dbReference>
<name>A0A447Z407_9STRE</name>
<keyword evidence="1" id="KW-0472">Membrane</keyword>
<evidence type="ECO:0000313" key="3">
    <source>
        <dbReference type="Proteomes" id="UP000270025"/>
    </source>
</evidence>
<dbReference type="EMBL" id="LR134266">
    <property type="protein sequence ID" value="VED66939.1"/>
    <property type="molecule type" value="Genomic_DNA"/>
</dbReference>
<proteinExistence type="predicted"/>
<dbReference type="RefSeq" id="WP_126404022.1">
    <property type="nucleotide sequence ID" value="NZ_LR134266.1"/>
</dbReference>
<sequence length="123" mass="14050">MIKRILYLIRTFPEQVALFVFNSGIFLWIFQKGQSISHELGIQQAWENYAPEGVRQFFGDNKEAVQAFFSHSAITWLIGSMIILLVIRFVKGVIKWGLFLLVIGIGLFLAYQYSQMASNVSAI</sequence>
<keyword evidence="1" id="KW-1133">Transmembrane helix</keyword>
<dbReference type="AlphaFoldDB" id="A0A447Z407"/>
<organism evidence="2 3">
    <name type="scientific">Streptococcus viridans</name>
    <dbReference type="NCBI Taxonomy" id="78535"/>
    <lineage>
        <taxon>Bacteria</taxon>
        <taxon>Bacillati</taxon>
        <taxon>Bacillota</taxon>
        <taxon>Bacilli</taxon>
        <taxon>Lactobacillales</taxon>
        <taxon>Streptococcaceae</taxon>
        <taxon>Streptococcus</taxon>
    </lineage>
</organism>
<feature type="transmembrane region" description="Helical" evidence="1">
    <location>
        <begin position="94"/>
        <end position="113"/>
    </location>
</feature>
<reference evidence="2 3" key="1">
    <citation type="submission" date="2018-12" db="EMBL/GenBank/DDBJ databases">
        <authorList>
            <consortium name="Pathogen Informatics"/>
        </authorList>
    </citation>
    <scope>NUCLEOTIDE SEQUENCE [LARGE SCALE GENOMIC DNA]</scope>
    <source>
        <strain evidence="2 3">NCTC3166</strain>
    </source>
</reference>
<feature type="transmembrane region" description="Helical" evidence="1">
    <location>
        <begin position="68"/>
        <end position="87"/>
    </location>
</feature>
<protein>
    <submittedName>
        <fullName evidence="2">Membrane protein</fullName>
    </submittedName>
</protein>
<feature type="transmembrane region" description="Helical" evidence="1">
    <location>
        <begin position="12"/>
        <end position="30"/>
    </location>
</feature>
<accession>A0A447Z407</accession>
<gene>
    <name evidence="2" type="ORF">NCTC3166_00752</name>
</gene>
<keyword evidence="1" id="KW-0812">Transmembrane</keyword>